<dbReference type="InterPro" id="IPR036249">
    <property type="entry name" value="Thioredoxin-like_sf"/>
</dbReference>
<accession>A0A0G3I1J0</accession>
<feature type="active site" description="Cysteine sulfenic acid (-SOH) intermediate; for peroxidase activity" evidence="13">
    <location>
        <position position="46"/>
    </location>
</feature>
<feature type="domain" description="Thioredoxin" evidence="14">
    <location>
        <begin position="4"/>
        <end position="157"/>
    </location>
</feature>
<evidence type="ECO:0000313" key="16">
    <source>
        <dbReference type="Proteomes" id="UP000035503"/>
    </source>
</evidence>
<comment type="function">
    <text evidence="1">Thiol-specific peroxidase that catalyzes the reduction of hydrogen peroxide and organic hydroperoxides to water and alcohols, respectively. Plays a role in cell protection against oxidative stress by detoxifying peroxides and as sensor of hydrogen peroxide-mediated signaling events.</text>
</comment>
<evidence type="ECO:0000256" key="9">
    <source>
        <dbReference type="ARBA" id="ARBA00032824"/>
    </source>
</evidence>
<evidence type="ECO:0000256" key="10">
    <source>
        <dbReference type="ARBA" id="ARBA00038489"/>
    </source>
</evidence>
<dbReference type="AlphaFoldDB" id="A0A0G3I1J0"/>
<dbReference type="EMBL" id="CP004021">
    <property type="protein sequence ID" value="AKK19741.1"/>
    <property type="molecule type" value="Genomic_DNA"/>
</dbReference>
<evidence type="ECO:0000256" key="3">
    <source>
        <dbReference type="ARBA" id="ARBA00013017"/>
    </source>
</evidence>
<dbReference type="GO" id="GO:0034599">
    <property type="term" value="P:cellular response to oxidative stress"/>
    <property type="evidence" value="ECO:0007669"/>
    <property type="project" value="TreeGrafter"/>
</dbReference>
<keyword evidence="6" id="KW-0560">Oxidoreductase</keyword>
<dbReference type="Pfam" id="PF00578">
    <property type="entry name" value="AhpC-TSA"/>
    <property type="match status" value="1"/>
</dbReference>
<dbReference type="GO" id="GO:0008379">
    <property type="term" value="F:thioredoxin peroxidase activity"/>
    <property type="evidence" value="ECO:0007669"/>
    <property type="project" value="TreeGrafter"/>
</dbReference>
<keyword evidence="16" id="KW-1185">Reference proteome</keyword>
<evidence type="ECO:0000259" key="14">
    <source>
        <dbReference type="PROSITE" id="PS51352"/>
    </source>
</evidence>
<dbReference type="Proteomes" id="UP000035503">
    <property type="component" value="Chromosome"/>
</dbReference>
<dbReference type="CDD" id="cd03017">
    <property type="entry name" value="PRX_BCP"/>
    <property type="match status" value="1"/>
</dbReference>
<gene>
    <name evidence="15" type="ORF">G293_00455</name>
</gene>
<evidence type="ECO:0000256" key="1">
    <source>
        <dbReference type="ARBA" id="ARBA00003330"/>
    </source>
</evidence>
<dbReference type="SUPFAM" id="SSF52833">
    <property type="entry name" value="Thioredoxin-like"/>
    <property type="match status" value="1"/>
</dbReference>
<evidence type="ECO:0000256" key="6">
    <source>
        <dbReference type="ARBA" id="ARBA00023002"/>
    </source>
</evidence>
<dbReference type="OrthoDB" id="9812811at2"/>
<evidence type="ECO:0000256" key="8">
    <source>
        <dbReference type="ARBA" id="ARBA00023284"/>
    </source>
</evidence>
<evidence type="ECO:0000256" key="12">
    <source>
        <dbReference type="ARBA" id="ARBA00049091"/>
    </source>
</evidence>
<keyword evidence="8" id="KW-0676">Redox-active center</keyword>
<name>A0A0G3I1J0_LIBAF</name>
<dbReference type="PROSITE" id="PS51352">
    <property type="entry name" value="THIOREDOXIN_2"/>
    <property type="match status" value="1"/>
</dbReference>
<reference evidence="15 16" key="1">
    <citation type="journal article" date="2015" name="Genome Announc.">
        <title>Complete Genome Sequence of 'Candidatus Liberibacter africanus,' a Bacterium Associated with Citrus Huanglongbing.</title>
        <authorList>
            <person name="Lin H."/>
            <person name="Pietersen G."/>
            <person name="Han C."/>
            <person name="Read D.A."/>
            <person name="Lou B."/>
            <person name="Gupta G."/>
            <person name="Civerolo E.L."/>
        </authorList>
    </citation>
    <scope>NUCLEOTIDE SEQUENCE [LARGE SCALE GENOMIC DNA]</scope>
    <source>
        <strain evidence="15 16">PTSAPSY</strain>
    </source>
</reference>
<evidence type="ECO:0000256" key="11">
    <source>
        <dbReference type="ARBA" id="ARBA00042639"/>
    </source>
</evidence>
<comment type="similarity">
    <text evidence="10">Belongs to the peroxiredoxin family. BCP/PrxQ subfamily.</text>
</comment>
<dbReference type="STRING" id="1277257.G293_00455"/>
<dbReference type="InterPro" id="IPR013766">
    <property type="entry name" value="Thioredoxin_domain"/>
</dbReference>
<dbReference type="GO" id="GO:0045454">
    <property type="term" value="P:cell redox homeostasis"/>
    <property type="evidence" value="ECO:0007669"/>
    <property type="project" value="TreeGrafter"/>
</dbReference>
<protein>
    <recommendedName>
        <fullName evidence="3">thioredoxin-dependent peroxiredoxin</fullName>
        <ecNumber evidence="3">1.11.1.24</ecNumber>
    </recommendedName>
    <alternativeName>
        <fullName evidence="9">Thioredoxin peroxidase</fullName>
    </alternativeName>
    <alternativeName>
        <fullName evidence="11">Thioredoxin-dependent peroxiredoxin Bcp</fullName>
    </alternativeName>
</protein>
<dbReference type="EC" id="1.11.1.24" evidence="3"/>
<dbReference type="FunFam" id="3.40.30.10:FF:000007">
    <property type="entry name" value="Thioredoxin-dependent thiol peroxidase"/>
    <property type="match status" value="1"/>
</dbReference>
<sequence length="158" mass="18122">MTFLSLGDKAPQFTLRSNDEKEINLLELKGSKVVLYFYPKDNTSGCTAEALDFSKWKSEFDKESTIVIGISPDSIESHKKFHQKNNLSIILLSDESKETLQAYDVWKEKSMFGKKYMGVVRTTFLINEKGIIVKIWNPVKLKNHAQSVLKMVESLKQK</sequence>
<evidence type="ECO:0000313" key="15">
    <source>
        <dbReference type="EMBL" id="AKK19741.1"/>
    </source>
</evidence>
<keyword evidence="4" id="KW-0575">Peroxidase</keyword>
<comment type="catalytic activity">
    <reaction evidence="12">
        <text>a hydroperoxide + [thioredoxin]-dithiol = an alcohol + [thioredoxin]-disulfide + H2O</text>
        <dbReference type="Rhea" id="RHEA:62620"/>
        <dbReference type="Rhea" id="RHEA-COMP:10698"/>
        <dbReference type="Rhea" id="RHEA-COMP:10700"/>
        <dbReference type="ChEBI" id="CHEBI:15377"/>
        <dbReference type="ChEBI" id="CHEBI:29950"/>
        <dbReference type="ChEBI" id="CHEBI:30879"/>
        <dbReference type="ChEBI" id="CHEBI:35924"/>
        <dbReference type="ChEBI" id="CHEBI:50058"/>
        <dbReference type="EC" id="1.11.1.24"/>
    </reaction>
</comment>
<dbReference type="Gene3D" id="3.40.30.10">
    <property type="entry name" value="Glutaredoxin"/>
    <property type="match status" value="1"/>
</dbReference>
<dbReference type="KEGG" id="lau:G293_00455"/>
<evidence type="ECO:0000256" key="2">
    <source>
        <dbReference type="ARBA" id="ARBA00011245"/>
    </source>
</evidence>
<dbReference type="PANTHER" id="PTHR42801">
    <property type="entry name" value="THIOREDOXIN-DEPENDENT PEROXIDE REDUCTASE"/>
    <property type="match status" value="1"/>
</dbReference>
<dbReference type="InterPro" id="IPR050924">
    <property type="entry name" value="Peroxiredoxin_BCP/PrxQ"/>
</dbReference>
<dbReference type="PIRSF" id="PIRSF000239">
    <property type="entry name" value="AHPC"/>
    <property type="match status" value="1"/>
</dbReference>
<evidence type="ECO:0000256" key="4">
    <source>
        <dbReference type="ARBA" id="ARBA00022559"/>
    </source>
</evidence>
<dbReference type="InterPro" id="IPR000866">
    <property type="entry name" value="AhpC/TSA"/>
</dbReference>
<comment type="subunit">
    <text evidence="2">Monomer.</text>
</comment>
<dbReference type="GO" id="GO:0005737">
    <property type="term" value="C:cytoplasm"/>
    <property type="evidence" value="ECO:0007669"/>
    <property type="project" value="TreeGrafter"/>
</dbReference>
<dbReference type="NCBIfam" id="NF006960">
    <property type="entry name" value="PRK09437.1"/>
    <property type="match status" value="1"/>
</dbReference>
<dbReference type="RefSeq" id="WP_047263834.1">
    <property type="nucleotide sequence ID" value="NZ_CP004021.1"/>
</dbReference>
<evidence type="ECO:0000256" key="7">
    <source>
        <dbReference type="ARBA" id="ARBA00023157"/>
    </source>
</evidence>
<keyword evidence="7" id="KW-1015">Disulfide bond</keyword>
<evidence type="ECO:0000256" key="13">
    <source>
        <dbReference type="PIRSR" id="PIRSR000239-1"/>
    </source>
</evidence>
<organism evidence="15 16">
    <name type="scientific">Candidatus Liberibacter africanus PTSAPSY</name>
    <dbReference type="NCBI Taxonomy" id="1277257"/>
    <lineage>
        <taxon>Bacteria</taxon>
        <taxon>Pseudomonadati</taxon>
        <taxon>Pseudomonadota</taxon>
        <taxon>Alphaproteobacteria</taxon>
        <taxon>Hyphomicrobiales</taxon>
        <taxon>Rhizobiaceae</taxon>
        <taxon>Liberibacter</taxon>
    </lineage>
</organism>
<proteinExistence type="inferred from homology"/>
<dbReference type="PANTHER" id="PTHR42801:SF4">
    <property type="entry name" value="AHPC_TSA FAMILY PROTEIN"/>
    <property type="match status" value="1"/>
</dbReference>
<dbReference type="PATRIC" id="fig|1277257.4.peg.102"/>
<dbReference type="InterPro" id="IPR024706">
    <property type="entry name" value="Peroxiredoxin_AhpC-typ"/>
</dbReference>
<keyword evidence="5" id="KW-0049">Antioxidant</keyword>
<evidence type="ECO:0000256" key="5">
    <source>
        <dbReference type="ARBA" id="ARBA00022862"/>
    </source>
</evidence>